<feature type="transmembrane region" description="Helical" evidence="1">
    <location>
        <begin position="41"/>
        <end position="66"/>
    </location>
</feature>
<keyword evidence="1" id="KW-0472">Membrane</keyword>
<feature type="transmembrane region" description="Helical" evidence="1">
    <location>
        <begin position="12"/>
        <end position="35"/>
    </location>
</feature>
<reference evidence="2 3" key="1">
    <citation type="submission" date="2023-05" db="EMBL/GenBank/DDBJ databases">
        <authorList>
            <person name="Yin Y."/>
            <person name="Lu Z."/>
        </authorList>
    </citation>
    <scope>NUCLEOTIDE SEQUENCE [LARGE SCALE GENOMIC DNA]</scope>
    <source>
        <strain evidence="2 3">ZM22</strain>
    </source>
</reference>
<dbReference type="EMBL" id="CP125947">
    <property type="protein sequence ID" value="WHS67146.1"/>
    <property type="molecule type" value="Genomic_DNA"/>
</dbReference>
<gene>
    <name evidence="2" type="ORF">QMY55_08525</name>
</gene>
<accession>A0ABY8T0K2</accession>
<keyword evidence="1" id="KW-1133">Transmembrane helix</keyword>
<feature type="transmembrane region" description="Helical" evidence="1">
    <location>
        <begin position="86"/>
        <end position="107"/>
    </location>
</feature>
<proteinExistence type="predicted"/>
<evidence type="ECO:0000313" key="3">
    <source>
        <dbReference type="Proteomes" id="UP001240697"/>
    </source>
</evidence>
<dbReference type="Proteomes" id="UP001240697">
    <property type="component" value="Chromosome"/>
</dbReference>
<protein>
    <submittedName>
        <fullName evidence="2">Uncharacterized protein</fullName>
    </submittedName>
</protein>
<keyword evidence="1" id="KW-0812">Transmembrane</keyword>
<sequence>MSKIDLTAGTAASLFLGGFASIVLVLVWAGFWSGLTLSTLWGWFVVPTFGLPTLSIIQSYGLALAFRCMQGMANKTTGSDGFAMEVAKGIVLPPLLAGLTLGVGWVAKSWM</sequence>
<dbReference type="RefSeq" id="WP_283488193.1">
    <property type="nucleotide sequence ID" value="NZ_CP125947.1"/>
</dbReference>
<evidence type="ECO:0000256" key="1">
    <source>
        <dbReference type="SAM" id="Phobius"/>
    </source>
</evidence>
<evidence type="ECO:0000313" key="2">
    <source>
        <dbReference type="EMBL" id="WHS67146.1"/>
    </source>
</evidence>
<organism evidence="2 3">
    <name type="scientific">Comamonas resistens</name>
    <dbReference type="NCBI Taxonomy" id="3046670"/>
    <lineage>
        <taxon>Bacteria</taxon>
        <taxon>Pseudomonadati</taxon>
        <taxon>Pseudomonadota</taxon>
        <taxon>Betaproteobacteria</taxon>
        <taxon>Burkholderiales</taxon>
        <taxon>Comamonadaceae</taxon>
        <taxon>Comamonas</taxon>
    </lineage>
</organism>
<keyword evidence="3" id="KW-1185">Reference proteome</keyword>
<name>A0ABY8T0K2_9BURK</name>